<comment type="function">
    <text evidence="2 10 12">Catalyzes the transfer of a dimethylallyl group onto the adenine at position 37 in tRNAs that read codons beginning with uridine, leading to the formation of N6-(dimethylallyl)adenosine (i(6)A).</text>
</comment>
<evidence type="ECO:0000256" key="3">
    <source>
        <dbReference type="ARBA" id="ARBA00005842"/>
    </source>
</evidence>
<evidence type="ECO:0000256" key="13">
    <source>
        <dbReference type="RuleBase" id="RU003785"/>
    </source>
</evidence>
<dbReference type="NCBIfam" id="TIGR00174">
    <property type="entry name" value="miaA"/>
    <property type="match status" value="1"/>
</dbReference>
<keyword evidence="5 10" id="KW-0819">tRNA processing</keyword>
<protein>
    <recommendedName>
        <fullName evidence="10">tRNA dimethylallyltransferase</fullName>
        <ecNumber evidence="10">2.5.1.75</ecNumber>
    </recommendedName>
    <alternativeName>
        <fullName evidence="10">Dimethylallyl diphosphate:tRNA dimethylallyltransferase</fullName>
        <shortName evidence="10">DMAPP:tRNA dimethylallyltransferase</shortName>
        <shortName evidence="10">DMATase</shortName>
    </alternativeName>
    <alternativeName>
        <fullName evidence="10">Isopentenyl-diphosphate:tRNA isopentenyltransferase</fullName>
        <shortName evidence="10">IPP transferase</shortName>
        <shortName evidence="10">IPPT</shortName>
        <shortName evidence="10">IPTase</shortName>
    </alternativeName>
</protein>
<evidence type="ECO:0000256" key="9">
    <source>
        <dbReference type="ARBA" id="ARBA00049563"/>
    </source>
</evidence>
<feature type="region of interest" description="Interaction with substrate tRNA" evidence="10">
    <location>
        <begin position="187"/>
        <end position="191"/>
    </location>
</feature>
<evidence type="ECO:0000256" key="8">
    <source>
        <dbReference type="ARBA" id="ARBA00022842"/>
    </source>
</evidence>
<dbReference type="AlphaFoldDB" id="A0A0H5BX17"/>
<dbReference type="InterPro" id="IPR018022">
    <property type="entry name" value="IPT"/>
</dbReference>
<reference evidence="15" key="1">
    <citation type="submission" date="2015-01" db="EMBL/GenBank/DDBJ databases">
        <authorList>
            <person name="Manzano-Marin A."/>
            <person name="Manzano-Marin A."/>
        </authorList>
    </citation>
    <scope>NUCLEOTIDE SEQUENCE [LARGE SCALE GENOMIC DNA]</scope>
    <source>
        <strain evidence="15">obscurior</strain>
    </source>
</reference>
<comment type="cofactor">
    <cofactor evidence="1 10">
        <name>Mg(2+)</name>
        <dbReference type="ChEBI" id="CHEBI:18420"/>
    </cofactor>
</comment>
<evidence type="ECO:0000256" key="10">
    <source>
        <dbReference type="HAMAP-Rule" id="MF_00185"/>
    </source>
</evidence>
<evidence type="ECO:0000256" key="12">
    <source>
        <dbReference type="RuleBase" id="RU003784"/>
    </source>
</evidence>
<keyword evidence="8 10" id="KW-0460">Magnesium</keyword>
<accession>A0A0H5BX17</accession>
<feature type="region of interest" description="Interaction with substrate tRNA" evidence="10">
    <location>
        <begin position="304"/>
        <end position="311"/>
    </location>
</feature>
<dbReference type="GO" id="GO:0006400">
    <property type="term" value="P:tRNA modification"/>
    <property type="evidence" value="ECO:0007669"/>
    <property type="project" value="TreeGrafter"/>
</dbReference>
<dbReference type="PANTHER" id="PTHR11088:SF60">
    <property type="entry name" value="TRNA DIMETHYLALLYLTRANSFERASE"/>
    <property type="match status" value="1"/>
</dbReference>
<evidence type="ECO:0000256" key="1">
    <source>
        <dbReference type="ARBA" id="ARBA00001946"/>
    </source>
</evidence>
<dbReference type="PATRIC" id="fig|1594731.3.peg.170"/>
<dbReference type="Gene3D" id="3.40.50.300">
    <property type="entry name" value="P-loop containing nucleotide triphosphate hydrolases"/>
    <property type="match status" value="1"/>
</dbReference>
<dbReference type="HAMAP" id="MF_00185">
    <property type="entry name" value="IPP_trans"/>
    <property type="match status" value="1"/>
</dbReference>
<feature type="binding site" evidence="10">
    <location>
        <begin position="37"/>
        <end position="44"/>
    </location>
    <ligand>
        <name>ATP</name>
        <dbReference type="ChEBI" id="CHEBI:30616"/>
    </ligand>
</feature>
<evidence type="ECO:0000256" key="7">
    <source>
        <dbReference type="ARBA" id="ARBA00022840"/>
    </source>
</evidence>
<name>A0A0H5BX17_9ENTR</name>
<proteinExistence type="inferred from homology"/>
<gene>
    <name evidence="10 14" type="primary">miaA</name>
    <name evidence="14" type="ORF">WEOB_181</name>
</gene>
<comment type="subunit">
    <text evidence="10">Monomer.</text>
</comment>
<dbReference type="InterPro" id="IPR027417">
    <property type="entry name" value="P-loop_NTPase"/>
</dbReference>
<dbReference type="EMBL" id="LN774881">
    <property type="protein sequence ID" value="CEN32134.1"/>
    <property type="molecule type" value="Genomic_DNA"/>
</dbReference>
<comment type="catalytic activity">
    <reaction evidence="9 10 11">
        <text>adenosine(37) in tRNA + dimethylallyl diphosphate = N(6)-dimethylallyladenosine(37) in tRNA + diphosphate</text>
        <dbReference type="Rhea" id="RHEA:26482"/>
        <dbReference type="Rhea" id="RHEA-COMP:10162"/>
        <dbReference type="Rhea" id="RHEA-COMP:10375"/>
        <dbReference type="ChEBI" id="CHEBI:33019"/>
        <dbReference type="ChEBI" id="CHEBI:57623"/>
        <dbReference type="ChEBI" id="CHEBI:74411"/>
        <dbReference type="ChEBI" id="CHEBI:74415"/>
        <dbReference type="EC" id="2.5.1.75"/>
    </reaction>
</comment>
<dbReference type="FunFam" id="1.10.20.140:FF:000001">
    <property type="entry name" value="tRNA dimethylallyltransferase"/>
    <property type="match status" value="1"/>
</dbReference>
<dbReference type="GO" id="GO:0005524">
    <property type="term" value="F:ATP binding"/>
    <property type="evidence" value="ECO:0007669"/>
    <property type="project" value="UniProtKB-UniRule"/>
</dbReference>
<dbReference type="Proteomes" id="UP000242753">
    <property type="component" value="Chromosome I"/>
</dbReference>
<dbReference type="InterPro" id="IPR039657">
    <property type="entry name" value="Dimethylallyltransferase"/>
</dbReference>
<evidence type="ECO:0000256" key="2">
    <source>
        <dbReference type="ARBA" id="ARBA00003213"/>
    </source>
</evidence>
<evidence type="ECO:0000313" key="15">
    <source>
        <dbReference type="Proteomes" id="UP000242753"/>
    </source>
</evidence>
<comment type="caution">
    <text evidence="10">Lacks conserved residue(s) required for the propagation of feature annotation.</text>
</comment>
<dbReference type="GO" id="GO:0052381">
    <property type="term" value="F:tRNA dimethylallyltransferase activity"/>
    <property type="evidence" value="ECO:0007669"/>
    <property type="project" value="UniProtKB-UniRule"/>
</dbReference>
<feature type="binding site" evidence="10">
    <location>
        <begin position="39"/>
        <end position="44"/>
    </location>
    <ligand>
        <name>substrate</name>
    </ligand>
</feature>
<dbReference type="PANTHER" id="PTHR11088">
    <property type="entry name" value="TRNA DIMETHYLALLYLTRANSFERASE"/>
    <property type="match status" value="1"/>
</dbReference>
<feature type="region of interest" description="Interaction with substrate tRNA" evidence="10">
    <location>
        <begin position="271"/>
        <end position="276"/>
    </location>
</feature>
<evidence type="ECO:0000256" key="6">
    <source>
        <dbReference type="ARBA" id="ARBA00022741"/>
    </source>
</evidence>
<keyword evidence="6 10" id="KW-0547">Nucleotide-binding</keyword>
<evidence type="ECO:0000313" key="14">
    <source>
        <dbReference type="EMBL" id="CEN32134.1"/>
    </source>
</evidence>
<dbReference type="EC" id="2.5.1.75" evidence="10"/>
<dbReference type="KEGG" id="wca:WEOB_181"/>
<keyword evidence="15" id="KW-1185">Reference proteome</keyword>
<evidence type="ECO:0000256" key="5">
    <source>
        <dbReference type="ARBA" id="ARBA00022694"/>
    </source>
</evidence>
<keyword evidence="7 10" id="KW-0067">ATP-binding</keyword>
<dbReference type="Gene3D" id="1.10.20.140">
    <property type="match status" value="1"/>
</dbReference>
<evidence type="ECO:0000256" key="11">
    <source>
        <dbReference type="RuleBase" id="RU003783"/>
    </source>
</evidence>
<organism evidence="14 15">
    <name type="scientific">Candidatus Westeberhardia cardiocondylae</name>
    <dbReference type="NCBI Taxonomy" id="1594731"/>
    <lineage>
        <taxon>Bacteria</taxon>
        <taxon>Pseudomonadati</taxon>
        <taxon>Pseudomonadota</taxon>
        <taxon>Gammaproteobacteria</taxon>
        <taxon>Enterobacterales</taxon>
        <taxon>Enterobacteriaceae</taxon>
        <taxon>ant endosymbionts</taxon>
        <taxon>Candidatus Westeberhardia</taxon>
    </lineage>
</organism>
<feature type="site" description="Interaction with substrate tRNA" evidence="10">
    <location>
        <position position="151"/>
    </location>
</feature>
<dbReference type="Pfam" id="PF01715">
    <property type="entry name" value="IPPT"/>
    <property type="match status" value="1"/>
</dbReference>
<keyword evidence="4 10" id="KW-0808">Transferase</keyword>
<feature type="region of interest" description="Interaction with substrate tRNA" evidence="10">
    <location>
        <begin position="62"/>
        <end position="65"/>
    </location>
</feature>
<dbReference type="SUPFAM" id="SSF52540">
    <property type="entry name" value="P-loop containing nucleoside triphosphate hydrolases"/>
    <property type="match status" value="1"/>
</dbReference>
<comment type="similarity">
    <text evidence="3 10 13">Belongs to the IPP transferase family.</text>
</comment>
<sequence>MYLIELKFYCNNIFCSAMIITEIKKIQNCSKVILLMGPTASGKTDLAMLLSRILPIEIISVDSALIYRYMDIGTAKPSLQNLSEVPHRLINIKDPAECYSVVEFCQDALQAMEEIINKGKIPLLVGGAMFYFHALLSGGFPRLPSCKPEVRLYIAKKAKKIGWDMMYKKLERIDKFSADRIHPNDTQRISRALEIFFISGKTLTELNKFFLKINLLKKYQVYKFVIMPFDKIVLHKYIERRFYKMLSLGFEKEVRFLFSRGDLYQNMPSIRCVGYRQMWLYLLGKIQYNEMIFQGICATKKLAKRQITWLRKWKDVHYLNSDNIFLSCEKILKVINENR</sequence>
<evidence type="ECO:0000256" key="4">
    <source>
        <dbReference type="ARBA" id="ARBA00022679"/>
    </source>
</evidence>
<dbReference type="STRING" id="1594731.WEOB_181"/>